<dbReference type="AlphaFoldDB" id="A0ABD3WJU7"/>
<keyword evidence="3" id="KW-1185">Reference proteome</keyword>
<evidence type="ECO:0000313" key="3">
    <source>
        <dbReference type="Proteomes" id="UP001634394"/>
    </source>
</evidence>
<dbReference type="InterPro" id="IPR058913">
    <property type="entry name" value="Integrase_dom_put"/>
</dbReference>
<dbReference type="SUPFAM" id="SSF53098">
    <property type="entry name" value="Ribonuclease H-like"/>
    <property type="match status" value="1"/>
</dbReference>
<proteinExistence type="predicted"/>
<dbReference type="InterPro" id="IPR012337">
    <property type="entry name" value="RNaseH-like_sf"/>
</dbReference>
<dbReference type="PROSITE" id="PS50994">
    <property type="entry name" value="INTEGRASE"/>
    <property type="match status" value="1"/>
</dbReference>
<organism evidence="2 3">
    <name type="scientific">Sinanodonta woodiana</name>
    <name type="common">Chinese pond mussel</name>
    <name type="synonym">Anodonta woodiana</name>
    <dbReference type="NCBI Taxonomy" id="1069815"/>
    <lineage>
        <taxon>Eukaryota</taxon>
        <taxon>Metazoa</taxon>
        <taxon>Spiralia</taxon>
        <taxon>Lophotrochozoa</taxon>
        <taxon>Mollusca</taxon>
        <taxon>Bivalvia</taxon>
        <taxon>Autobranchia</taxon>
        <taxon>Heteroconchia</taxon>
        <taxon>Palaeoheterodonta</taxon>
        <taxon>Unionida</taxon>
        <taxon>Unionoidea</taxon>
        <taxon>Unionidae</taxon>
        <taxon>Unioninae</taxon>
        <taxon>Sinanodonta</taxon>
    </lineage>
</organism>
<dbReference type="InterPro" id="IPR001584">
    <property type="entry name" value="Integrase_cat-core"/>
</dbReference>
<dbReference type="PANTHER" id="PTHR46791:SF5">
    <property type="entry name" value="CLR5 DOMAIN-CONTAINING PROTEIN-RELATED"/>
    <property type="match status" value="1"/>
</dbReference>
<dbReference type="EMBL" id="JBJQND010000006">
    <property type="protein sequence ID" value="KAL3873483.1"/>
    <property type="molecule type" value="Genomic_DNA"/>
</dbReference>
<dbReference type="PANTHER" id="PTHR46791">
    <property type="entry name" value="EXPRESSED PROTEIN"/>
    <property type="match status" value="1"/>
</dbReference>
<comment type="caution">
    <text evidence="2">The sequence shown here is derived from an EMBL/GenBank/DDBJ whole genome shotgun (WGS) entry which is preliminary data.</text>
</comment>
<evidence type="ECO:0000259" key="1">
    <source>
        <dbReference type="PROSITE" id="PS50994"/>
    </source>
</evidence>
<name>A0ABD3WJU7_SINWO</name>
<dbReference type="Pfam" id="PF24764">
    <property type="entry name" value="rva_4"/>
    <property type="match status" value="1"/>
</dbReference>
<dbReference type="InterPro" id="IPR036397">
    <property type="entry name" value="RNaseH_sf"/>
</dbReference>
<accession>A0ABD3WJU7</accession>
<gene>
    <name evidence="2" type="ORF">ACJMK2_036593</name>
</gene>
<dbReference type="Proteomes" id="UP001634394">
    <property type="component" value="Unassembled WGS sequence"/>
</dbReference>
<protein>
    <recommendedName>
        <fullName evidence="1">Integrase catalytic domain-containing protein</fullName>
    </recommendedName>
</protein>
<evidence type="ECO:0000313" key="2">
    <source>
        <dbReference type="EMBL" id="KAL3873483.1"/>
    </source>
</evidence>
<dbReference type="Gene3D" id="3.30.420.10">
    <property type="entry name" value="Ribonuclease H-like superfamily/Ribonuclease H"/>
    <property type="match status" value="1"/>
</dbReference>
<reference evidence="2 3" key="1">
    <citation type="submission" date="2024-11" db="EMBL/GenBank/DDBJ databases">
        <title>Chromosome-level genome assembly of the freshwater bivalve Anodonta woodiana.</title>
        <authorList>
            <person name="Chen X."/>
        </authorList>
    </citation>
    <scope>NUCLEOTIDE SEQUENCE [LARGE SCALE GENOMIC DNA]</scope>
    <source>
        <strain evidence="2">MN2024</strain>
        <tissue evidence="2">Gills</tissue>
    </source>
</reference>
<sequence length="329" mass="38625">MASLLGVSMRAVERRLSNFRLTHVIRFSDISENELISMVHSIINNFPRSGIHVQKERIRRAVRSVDPVGQQLRQLQCLERRVYSVPSPLALWYMNGNHKLIRDIHIFCGWRFVIHGCIDGFTRLIAYLACNCDNRASTVLNHFTEAVYRWGLPSRVRGDMGVENCEVAQYMLSRPRREALIGDRLWRDVYNAVISLFYELFVSLEVNDFLGPDSEKHIFCLHYVYKNVINDRLFQFMNSWNNHKLRTENNKTPCQLFILGLQRLFNEDKVIANEYFEELYQDALPEYGMDQDEPLPEPCDEDYIDVPSIQLLNEEQLHSQCQDAWNSRS</sequence>
<feature type="domain" description="Integrase catalytic" evidence="1">
    <location>
        <begin position="84"/>
        <end position="261"/>
    </location>
</feature>